<keyword evidence="3" id="KW-1185">Reference proteome</keyword>
<dbReference type="RefSeq" id="WP_126600202.1">
    <property type="nucleotide sequence ID" value="NZ_LR134510.1"/>
</dbReference>
<organism evidence="2 3">
    <name type="scientific">Actinobacillus delphinicola</name>
    <dbReference type="NCBI Taxonomy" id="51161"/>
    <lineage>
        <taxon>Bacteria</taxon>
        <taxon>Pseudomonadati</taxon>
        <taxon>Pseudomonadota</taxon>
        <taxon>Gammaproteobacteria</taxon>
        <taxon>Pasteurellales</taxon>
        <taxon>Pasteurellaceae</taxon>
        <taxon>Actinobacillus</taxon>
    </lineage>
</organism>
<evidence type="ECO:0000313" key="3">
    <source>
        <dbReference type="Proteomes" id="UP000279799"/>
    </source>
</evidence>
<proteinExistence type="predicted"/>
<dbReference type="AlphaFoldDB" id="A0A448TVD9"/>
<dbReference type="KEGG" id="adp:NCTC12871_01387"/>
<name>A0A448TVD9_9PAST</name>
<dbReference type="Proteomes" id="UP000279799">
    <property type="component" value="Chromosome"/>
</dbReference>
<dbReference type="SUPFAM" id="SSF53300">
    <property type="entry name" value="vWA-like"/>
    <property type="match status" value="1"/>
</dbReference>
<sequence length="566" mass="65287">MDLLLGLKKKLNTFITQENGAYAIMMVLLTFFLIGFIAIIVDGTGWLQDKVRFTEGLEQAGLFITAEDDQFRKDKNHTELNAQNYNEQYKIAERNQALLRGITRTYYLPENAQRIANKDIFSPTLKTHDGKVLDRYHYDCKYSVEQSGINCKIGGYFERTSWLYYGKDYQRHIGLTFNTTEPVGNELDFAKPIENEEIKPQPKKMDLDVVVVVDGSASMYEPLNGDYHSPRCFEYFKSRIAFYKSTSLNPSICTSDDNEQRYLLGRNMFCTNCKVDLLDRALYQLSQVLLKDNTNNRLGITVFQNGAFERGTSKLVIPFIIQQKYFELIQKRIDDTYKSDPEDWYKIDPLNYPLGIDAAHYLDVEQTKDLIHRLDGSLITNICKTCDSYTQQLPYPSNNPATLYNKFWFNSNATDRDLLIKYINFQYPGYSTMSSAGIMVGANQMLYNFKHRSNKKNVQRIMIIMSDGTDTGLGVNITAQLFDNGFCKEIRKRLDRGMNTKTKMYFIQFGNYQYTQNKTLWKKCIGDNFITALKAQDLINAFETASQVSPRKGSPTQEVGYSKNLN</sequence>
<feature type="transmembrane region" description="Helical" evidence="1">
    <location>
        <begin position="21"/>
        <end position="41"/>
    </location>
</feature>
<evidence type="ECO:0000256" key="1">
    <source>
        <dbReference type="SAM" id="Phobius"/>
    </source>
</evidence>
<keyword evidence="1" id="KW-0472">Membrane</keyword>
<evidence type="ECO:0000313" key="2">
    <source>
        <dbReference type="EMBL" id="VEJ09898.1"/>
    </source>
</evidence>
<dbReference type="OrthoDB" id="5670502at2"/>
<keyword evidence="1" id="KW-1133">Transmembrane helix</keyword>
<reference evidence="2 3" key="1">
    <citation type="submission" date="2018-12" db="EMBL/GenBank/DDBJ databases">
        <authorList>
            <consortium name="Pathogen Informatics"/>
        </authorList>
    </citation>
    <scope>NUCLEOTIDE SEQUENCE [LARGE SCALE GENOMIC DNA]</scope>
    <source>
        <strain evidence="2 3">NCTC12871</strain>
    </source>
</reference>
<protein>
    <submittedName>
        <fullName evidence="2">Tight adherence protein G</fullName>
    </submittedName>
</protein>
<dbReference type="InterPro" id="IPR036465">
    <property type="entry name" value="vWFA_dom_sf"/>
</dbReference>
<gene>
    <name evidence="2" type="ORF">NCTC12871_01387</name>
</gene>
<dbReference type="EMBL" id="LR134510">
    <property type="protein sequence ID" value="VEJ09898.1"/>
    <property type="molecule type" value="Genomic_DNA"/>
</dbReference>
<keyword evidence="1" id="KW-0812">Transmembrane</keyword>
<accession>A0A448TVD9</accession>
<dbReference type="Gene3D" id="3.40.50.410">
    <property type="entry name" value="von Willebrand factor, type A domain"/>
    <property type="match status" value="1"/>
</dbReference>